<evidence type="ECO:0000256" key="1">
    <source>
        <dbReference type="SAM" id="Phobius"/>
    </source>
</evidence>
<accession>A0A4C1Y4U0</accession>
<dbReference type="EMBL" id="BGZK01001077">
    <property type="protein sequence ID" value="GBP70520.1"/>
    <property type="molecule type" value="Genomic_DNA"/>
</dbReference>
<organism evidence="2 3">
    <name type="scientific">Eumeta variegata</name>
    <name type="common">Bagworm moth</name>
    <name type="synonym">Eumeta japonica</name>
    <dbReference type="NCBI Taxonomy" id="151549"/>
    <lineage>
        <taxon>Eukaryota</taxon>
        <taxon>Metazoa</taxon>
        <taxon>Ecdysozoa</taxon>
        <taxon>Arthropoda</taxon>
        <taxon>Hexapoda</taxon>
        <taxon>Insecta</taxon>
        <taxon>Pterygota</taxon>
        <taxon>Neoptera</taxon>
        <taxon>Endopterygota</taxon>
        <taxon>Lepidoptera</taxon>
        <taxon>Glossata</taxon>
        <taxon>Ditrysia</taxon>
        <taxon>Tineoidea</taxon>
        <taxon>Psychidae</taxon>
        <taxon>Oiketicinae</taxon>
        <taxon>Eumeta</taxon>
    </lineage>
</organism>
<reference evidence="2 3" key="1">
    <citation type="journal article" date="2019" name="Commun. Biol.">
        <title>The bagworm genome reveals a unique fibroin gene that provides high tensile strength.</title>
        <authorList>
            <person name="Kono N."/>
            <person name="Nakamura H."/>
            <person name="Ohtoshi R."/>
            <person name="Tomita M."/>
            <person name="Numata K."/>
            <person name="Arakawa K."/>
        </authorList>
    </citation>
    <scope>NUCLEOTIDE SEQUENCE [LARGE SCALE GENOMIC DNA]</scope>
</reference>
<sequence length="127" mass="14640">MFDDIELSGIQLARFRDDVLMVISQRRIPCSETRTVTILVVSPLPNTPHGTLTRQEYNLMLIYQINFVLHIAPVIILYQMLIEYRGDRCSTKRTEQTTRVSLAERDIERNGTTTSPFSCMQPVISSY</sequence>
<comment type="caution">
    <text evidence="2">The sequence shown here is derived from an EMBL/GenBank/DDBJ whole genome shotgun (WGS) entry which is preliminary data.</text>
</comment>
<evidence type="ECO:0000313" key="2">
    <source>
        <dbReference type="EMBL" id="GBP70520.1"/>
    </source>
</evidence>
<keyword evidence="1" id="KW-0812">Transmembrane</keyword>
<name>A0A4C1Y4U0_EUMVA</name>
<dbReference type="AlphaFoldDB" id="A0A4C1Y4U0"/>
<dbReference type="Proteomes" id="UP000299102">
    <property type="component" value="Unassembled WGS sequence"/>
</dbReference>
<keyword evidence="1" id="KW-0472">Membrane</keyword>
<protein>
    <submittedName>
        <fullName evidence="2">Uncharacterized protein</fullName>
    </submittedName>
</protein>
<proteinExistence type="predicted"/>
<gene>
    <name evidence="2" type="ORF">EVAR_61435_1</name>
</gene>
<keyword evidence="3" id="KW-1185">Reference proteome</keyword>
<evidence type="ECO:0000313" key="3">
    <source>
        <dbReference type="Proteomes" id="UP000299102"/>
    </source>
</evidence>
<keyword evidence="1" id="KW-1133">Transmembrane helix</keyword>
<feature type="transmembrane region" description="Helical" evidence="1">
    <location>
        <begin position="61"/>
        <end position="82"/>
    </location>
</feature>